<evidence type="ECO:0000313" key="1">
    <source>
        <dbReference type="EMBL" id="PSB38747.1"/>
    </source>
</evidence>
<dbReference type="EMBL" id="PVWP01000002">
    <property type="protein sequence ID" value="PSB38747.1"/>
    <property type="molecule type" value="Genomic_DNA"/>
</dbReference>
<dbReference type="PANTHER" id="PTHR39638">
    <property type="entry name" value="YCF35"/>
    <property type="match status" value="1"/>
</dbReference>
<dbReference type="PANTHER" id="PTHR39638:SF2">
    <property type="entry name" value="YCF35"/>
    <property type="match status" value="1"/>
</dbReference>
<evidence type="ECO:0000313" key="2">
    <source>
        <dbReference type="Proteomes" id="UP000238218"/>
    </source>
</evidence>
<keyword evidence="2" id="KW-1185">Reference proteome</keyword>
<organism evidence="1 2">
    <name type="scientific">Aphanothece cf. minutissima CCALA 015</name>
    <dbReference type="NCBI Taxonomy" id="2107695"/>
    <lineage>
        <taxon>Bacteria</taxon>
        <taxon>Bacillati</taxon>
        <taxon>Cyanobacteriota</taxon>
        <taxon>Cyanophyceae</taxon>
        <taxon>Oscillatoriophycideae</taxon>
        <taxon>Chroococcales</taxon>
        <taxon>Aphanothecaceae</taxon>
        <taxon>Aphanothece</taxon>
    </lineage>
</organism>
<dbReference type="Pfam" id="PF06868">
    <property type="entry name" value="DUF1257"/>
    <property type="match status" value="1"/>
</dbReference>
<dbReference type="RefSeq" id="WP_106220021.1">
    <property type="nucleotide sequence ID" value="NZ_PVWP01000002.1"/>
</dbReference>
<proteinExistence type="predicted"/>
<reference evidence="1 2" key="1">
    <citation type="submission" date="2018-03" db="EMBL/GenBank/DDBJ databases">
        <title>The ancient ancestry and fast evolution of plastids.</title>
        <authorList>
            <person name="Moore K.R."/>
            <person name="Magnabosco C."/>
            <person name="Momper L."/>
            <person name="Gold D.A."/>
            <person name="Bosak T."/>
            <person name="Fournier G.P."/>
        </authorList>
    </citation>
    <scope>NUCLEOTIDE SEQUENCE [LARGE SCALE GENOMIC DNA]</scope>
    <source>
        <strain evidence="1 2">CCALA 015</strain>
    </source>
</reference>
<dbReference type="InterPro" id="IPR009666">
    <property type="entry name" value="Uncharacterised_Ycf35"/>
</dbReference>
<gene>
    <name evidence="1" type="ORF">C7B81_04125</name>
</gene>
<dbReference type="Proteomes" id="UP000238218">
    <property type="component" value="Unassembled WGS sequence"/>
</dbReference>
<sequence>MSHLSILPTVLRDAEALAATLASLDLPWRWGGELVGFAGERQAVTLQLQLRDGQGLGWAAMDDGSLALVGDLQRLSRNTALQRLLGRITRAYAARAALEEARLAVPTASIELRV</sequence>
<name>A0ABX5FA98_9CHRO</name>
<accession>A0ABX5FA98</accession>
<protein>
    <recommendedName>
        <fullName evidence="3">DUF1257 domain-containing protein</fullName>
    </recommendedName>
</protein>
<comment type="caution">
    <text evidence="1">The sequence shown here is derived from an EMBL/GenBank/DDBJ whole genome shotgun (WGS) entry which is preliminary data.</text>
</comment>
<evidence type="ECO:0008006" key="3">
    <source>
        <dbReference type="Google" id="ProtNLM"/>
    </source>
</evidence>